<feature type="non-terminal residue" evidence="1">
    <location>
        <position position="69"/>
    </location>
</feature>
<proteinExistence type="predicted"/>
<name>A0A5J4SPI0_9ZZZZ</name>
<dbReference type="EMBL" id="SNRY01000087">
    <property type="protein sequence ID" value="KAA6347702.1"/>
    <property type="molecule type" value="Genomic_DNA"/>
</dbReference>
<gene>
    <name evidence="1" type="ORF">EZS27_004856</name>
</gene>
<organism evidence="1">
    <name type="scientific">termite gut metagenome</name>
    <dbReference type="NCBI Taxonomy" id="433724"/>
    <lineage>
        <taxon>unclassified sequences</taxon>
        <taxon>metagenomes</taxon>
        <taxon>organismal metagenomes</taxon>
    </lineage>
</organism>
<accession>A0A5J4SPI0</accession>
<protein>
    <submittedName>
        <fullName evidence="1">Uncharacterized protein</fullName>
    </submittedName>
</protein>
<reference evidence="1" key="1">
    <citation type="submission" date="2019-03" db="EMBL/GenBank/DDBJ databases">
        <title>Single cell metagenomics reveals metabolic interactions within the superorganism composed of flagellate Streblomastix strix and complex community of Bacteroidetes bacteria on its surface.</title>
        <authorList>
            <person name="Treitli S.C."/>
            <person name="Kolisko M."/>
            <person name="Husnik F."/>
            <person name="Keeling P."/>
            <person name="Hampl V."/>
        </authorList>
    </citation>
    <scope>NUCLEOTIDE SEQUENCE</scope>
    <source>
        <strain evidence="1">STM</strain>
    </source>
</reference>
<comment type="caution">
    <text evidence="1">The sequence shown here is derived from an EMBL/GenBank/DDBJ whole genome shotgun (WGS) entry which is preliminary data.</text>
</comment>
<sequence>MEWLMEQIKLRFNTKQGNRIKINYINSSLSINNKYQFSSILDSPEKHYPCVMQMQLFETLRIRFAQPDW</sequence>
<dbReference type="AlphaFoldDB" id="A0A5J4SPI0"/>
<evidence type="ECO:0000313" key="1">
    <source>
        <dbReference type="EMBL" id="KAA6347702.1"/>
    </source>
</evidence>